<dbReference type="InterPro" id="IPR051735">
    <property type="entry name" value="CFEM_domain"/>
</dbReference>
<evidence type="ECO:0000256" key="16">
    <source>
        <dbReference type="SAM" id="MobiDB-lite"/>
    </source>
</evidence>
<feature type="compositionally biased region" description="Low complexity" evidence="16">
    <location>
        <begin position="124"/>
        <end position="137"/>
    </location>
</feature>
<evidence type="ECO:0000256" key="5">
    <source>
        <dbReference type="ARBA" id="ARBA00022525"/>
    </source>
</evidence>
<evidence type="ECO:0000256" key="3">
    <source>
        <dbReference type="ARBA" id="ARBA00010031"/>
    </source>
</evidence>
<keyword evidence="9 17" id="KW-0732">Signal</keyword>
<evidence type="ECO:0000256" key="7">
    <source>
        <dbReference type="ARBA" id="ARBA00022622"/>
    </source>
</evidence>
<organism evidence="19 20">
    <name type="scientific">Ascodesmis nigricans</name>
    <dbReference type="NCBI Taxonomy" id="341454"/>
    <lineage>
        <taxon>Eukaryota</taxon>
        <taxon>Fungi</taxon>
        <taxon>Dikarya</taxon>
        <taxon>Ascomycota</taxon>
        <taxon>Pezizomycotina</taxon>
        <taxon>Pezizomycetes</taxon>
        <taxon>Pezizales</taxon>
        <taxon>Ascodesmidaceae</taxon>
        <taxon>Ascodesmis</taxon>
    </lineage>
</organism>
<dbReference type="InterPro" id="IPR008427">
    <property type="entry name" value="Extracellular_membr_CFEM_dom"/>
</dbReference>
<dbReference type="GO" id="GO:0005576">
    <property type="term" value="C:extracellular region"/>
    <property type="evidence" value="ECO:0007669"/>
    <property type="project" value="UniProtKB-SubCell"/>
</dbReference>
<keyword evidence="5" id="KW-0964">Secreted</keyword>
<dbReference type="InParanoid" id="A0A4S2MWS6"/>
<keyword evidence="12 15" id="KW-1015">Disulfide bond</keyword>
<dbReference type="SMART" id="SM00747">
    <property type="entry name" value="CFEM"/>
    <property type="match status" value="1"/>
</dbReference>
<protein>
    <recommendedName>
        <fullName evidence="18">CFEM domain-containing protein</fullName>
    </recommendedName>
</protein>
<dbReference type="Pfam" id="PF05730">
    <property type="entry name" value="CFEM"/>
    <property type="match status" value="1"/>
</dbReference>
<dbReference type="Proteomes" id="UP000298138">
    <property type="component" value="Unassembled WGS sequence"/>
</dbReference>
<evidence type="ECO:0000259" key="18">
    <source>
        <dbReference type="PROSITE" id="PS52012"/>
    </source>
</evidence>
<feature type="disulfide bond" evidence="15">
    <location>
        <begin position="30"/>
        <end position="61"/>
    </location>
</feature>
<feature type="signal peptide" evidence="17">
    <location>
        <begin position="1"/>
        <end position="18"/>
    </location>
</feature>
<keyword evidence="7" id="KW-0336">GPI-anchor</keyword>
<feature type="disulfide bond" evidence="15">
    <location>
        <begin position="49"/>
        <end position="82"/>
    </location>
</feature>
<evidence type="ECO:0000256" key="15">
    <source>
        <dbReference type="PROSITE-ProRule" id="PRU01356"/>
    </source>
</evidence>
<evidence type="ECO:0000256" key="1">
    <source>
        <dbReference type="ARBA" id="ARBA00004609"/>
    </source>
</evidence>
<evidence type="ECO:0000256" key="11">
    <source>
        <dbReference type="ARBA" id="ARBA00023136"/>
    </source>
</evidence>
<dbReference type="GO" id="GO:0046872">
    <property type="term" value="F:metal ion binding"/>
    <property type="evidence" value="ECO:0007669"/>
    <property type="project" value="UniProtKB-UniRule"/>
</dbReference>
<reference evidence="19 20" key="1">
    <citation type="submission" date="2019-04" db="EMBL/GenBank/DDBJ databases">
        <title>Comparative genomics and transcriptomics to analyze fruiting body development in filamentous ascomycetes.</title>
        <authorList>
            <consortium name="DOE Joint Genome Institute"/>
            <person name="Lutkenhaus R."/>
            <person name="Traeger S."/>
            <person name="Breuer J."/>
            <person name="Kuo A."/>
            <person name="Lipzen A."/>
            <person name="Pangilinan J."/>
            <person name="Dilworth D."/>
            <person name="Sandor L."/>
            <person name="Poggeler S."/>
            <person name="Barry K."/>
            <person name="Grigoriev I.V."/>
            <person name="Nowrousian M."/>
        </authorList>
    </citation>
    <scope>NUCLEOTIDE SEQUENCE [LARGE SCALE GENOMIC DNA]</scope>
    <source>
        <strain evidence="19 20">CBS 389.68</strain>
    </source>
</reference>
<feature type="disulfide bond" evidence="15">
    <location>
        <begin position="40"/>
        <end position="47"/>
    </location>
</feature>
<keyword evidence="4" id="KW-1003">Cell membrane</keyword>
<keyword evidence="20" id="KW-1185">Reference proteome</keyword>
<evidence type="ECO:0000256" key="14">
    <source>
        <dbReference type="ARBA" id="ARBA00023288"/>
    </source>
</evidence>
<accession>A0A4S2MWS6</accession>
<dbReference type="STRING" id="341454.A0A4S2MWS6"/>
<keyword evidence="6 15" id="KW-0349">Heme</keyword>
<dbReference type="GO" id="GO:0098552">
    <property type="term" value="C:side of membrane"/>
    <property type="evidence" value="ECO:0007669"/>
    <property type="project" value="UniProtKB-KW"/>
</dbReference>
<comment type="subcellular location">
    <subcellularLocation>
        <location evidence="1">Cell membrane</location>
        <topology evidence="1">Lipid-anchor</topology>
        <topology evidence="1">GPI-anchor</topology>
    </subcellularLocation>
    <subcellularLocation>
        <location evidence="2">Secreted</location>
    </subcellularLocation>
</comment>
<feature type="compositionally biased region" description="Basic residues" evidence="16">
    <location>
        <begin position="140"/>
        <end position="158"/>
    </location>
</feature>
<sequence>MKFAAVLAVAAFAVAGQAQLSAIPPCAFTCLTTGIPKTGCELTDFACSCSNTAFVKESIACVQSSCSGGDIQKAIDATKTLCSDAGVDLDLPGEGETPAPSEPAPSAPAPSAPAPSAPAPSAPAPSATDGPTTPAPGKCCCKKKASKRSLKLRRNRRV</sequence>
<feature type="domain" description="CFEM" evidence="18">
    <location>
        <begin position="1"/>
        <end position="112"/>
    </location>
</feature>
<feature type="compositionally biased region" description="Pro residues" evidence="16">
    <location>
        <begin position="100"/>
        <end position="123"/>
    </location>
</feature>
<keyword evidence="10 15" id="KW-0408">Iron</keyword>
<keyword evidence="14" id="KW-0449">Lipoprotein</keyword>
<evidence type="ECO:0000256" key="17">
    <source>
        <dbReference type="SAM" id="SignalP"/>
    </source>
</evidence>
<keyword evidence="8 15" id="KW-0479">Metal-binding</keyword>
<comment type="similarity">
    <text evidence="3">Belongs to the RBT5 family.</text>
</comment>
<feature type="disulfide bond" evidence="15">
    <location>
        <begin position="26"/>
        <end position="66"/>
    </location>
</feature>
<evidence type="ECO:0000256" key="2">
    <source>
        <dbReference type="ARBA" id="ARBA00004613"/>
    </source>
</evidence>
<evidence type="ECO:0000256" key="4">
    <source>
        <dbReference type="ARBA" id="ARBA00022475"/>
    </source>
</evidence>
<evidence type="ECO:0000313" key="20">
    <source>
        <dbReference type="Proteomes" id="UP000298138"/>
    </source>
</evidence>
<evidence type="ECO:0000256" key="13">
    <source>
        <dbReference type="ARBA" id="ARBA00023180"/>
    </source>
</evidence>
<proteinExistence type="inferred from homology"/>
<keyword evidence="11" id="KW-0472">Membrane</keyword>
<evidence type="ECO:0000313" key="19">
    <source>
        <dbReference type="EMBL" id="TGZ81006.1"/>
    </source>
</evidence>
<keyword evidence="13" id="KW-0325">Glycoprotein</keyword>
<feature type="chain" id="PRO_5020188098" description="CFEM domain-containing protein" evidence="17">
    <location>
        <begin position="19"/>
        <end position="158"/>
    </location>
</feature>
<feature type="region of interest" description="Disordered" evidence="16">
    <location>
        <begin position="87"/>
        <end position="158"/>
    </location>
</feature>
<evidence type="ECO:0000256" key="12">
    <source>
        <dbReference type="ARBA" id="ARBA00023157"/>
    </source>
</evidence>
<dbReference type="PROSITE" id="PS52012">
    <property type="entry name" value="CFEM"/>
    <property type="match status" value="1"/>
</dbReference>
<dbReference type="GO" id="GO:0005886">
    <property type="term" value="C:plasma membrane"/>
    <property type="evidence" value="ECO:0007669"/>
    <property type="project" value="UniProtKB-SubCell"/>
</dbReference>
<evidence type="ECO:0000256" key="8">
    <source>
        <dbReference type="ARBA" id="ARBA00022723"/>
    </source>
</evidence>
<dbReference type="PANTHER" id="PTHR37928">
    <property type="entry name" value="CFEM DOMAIN PROTEIN (AFU_ORTHOLOGUE AFUA_6G14090)"/>
    <property type="match status" value="1"/>
</dbReference>
<name>A0A4S2MWS6_9PEZI</name>
<dbReference type="EMBL" id="ML220121">
    <property type="protein sequence ID" value="TGZ81006.1"/>
    <property type="molecule type" value="Genomic_DNA"/>
</dbReference>
<feature type="binding site" description="axial binding residue" evidence="15">
    <location>
        <position position="44"/>
    </location>
    <ligand>
        <name>heme</name>
        <dbReference type="ChEBI" id="CHEBI:30413"/>
    </ligand>
    <ligandPart>
        <name>Fe</name>
        <dbReference type="ChEBI" id="CHEBI:18248"/>
    </ligandPart>
</feature>
<dbReference type="AlphaFoldDB" id="A0A4S2MWS6"/>
<dbReference type="PANTHER" id="PTHR37928:SF2">
    <property type="entry name" value="GPI ANCHORED CFEM DOMAIN PROTEIN (AFU_ORTHOLOGUE AFUA_6G10580)"/>
    <property type="match status" value="1"/>
</dbReference>
<evidence type="ECO:0000256" key="9">
    <source>
        <dbReference type="ARBA" id="ARBA00022729"/>
    </source>
</evidence>
<evidence type="ECO:0000256" key="10">
    <source>
        <dbReference type="ARBA" id="ARBA00023004"/>
    </source>
</evidence>
<evidence type="ECO:0000256" key="6">
    <source>
        <dbReference type="ARBA" id="ARBA00022617"/>
    </source>
</evidence>
<dbReference type="OrthoDB" id="3065412at2759"/>
<gene>
    <name evidence="19" type="ORF">EX30DRAFT_364051</name>
</gene>